<reference evidence="2" key="1">
    <citation type="submission" date="2021-06" db="EMBL/GenBank/DDBJ databases">
        <authorList>
            <person name="Kallberg Y."/>
            <person name="Tangrot J."/>
            <person name="Rosling A."/>
        </authorList>
    </citation>
    <scope>NUCLEOTIDE SEQUENCE</scope>
    <source>
        <strain evidence="2">UK204</strain>
    </source>
</reference>
<dbReference type="EMBL" id="CAJVPQ010003652">
    <property type="protein sequence ID" value="CAG8634066.1"/>
    <property type="molecule type" value="Genomic_DNA"/>
</dbReference>
<organism evidence="2 3">
    <name type="scientific">Funneliformis caledonium</name>
    <dbReference type="NCBI Taxonomy" id="1117310"/>
    <lineage>
        <taxon>Eukaryota</taxon>
        <taxon>Fungi</taxon>
        <taxon>Fungi incertae sedis</taxon>
        <taxon>Mucoromycota</taxon>
        <taxon>Glomeromycotina</taxon>
        <taxon>Glomeromycetes</taxon>
        <taxon>Glomerales</taxon>
        <taxon>Glomeraceae</taxon>
        <taxon>Funneliformis</taxon>
    </lineage>
</organism>
<gene>
    <name evidence="2" type="ORF">FCALED_LOCUS10219</name>
</gene>
<feature type="non-terminal residue" evidence="2">
    <location>
        <position position="1"/>
    </location>
</feature>
<dbReference type="AlphaFoldDB" id="A0A9N9GXK8"/>
<comment type="caution">
    <text evidence="2">The sequence shown here is derived from an EMBL/GenBank/DDBJ whole genome shotgun (WGS) entry which is preliminary data.</text>
</comment>
<keyword evidence="3" id="KW-1185">Reference proteome</keyword>
<dbReference type="Proteomes" id="UP000789570">
    <property type="component" value="Unassembled WGS sequence"/>
</dbReference>
<evidence type="ECO:0000313" key="2">
    <source>
        <dbReference type="EMBL" id="CAG8634066.1"/>
    </source>
</evidence>
<accession>A0A9N9GXK8</accession>
<evidence type="ECO:0000313" key="3">
    <source>
        <dbReference type="Proteomes" id="UP000789570"/>
    </source>
</evidence>
<name>A0A9N9GXK8_9GLOM</name>
<proteinExistence type="predicted"/>
<sequence>TTSATLNESGKRPSVENTSGRKKAKRALHELPMLKKLIEELKASPSADHDISIS</sequence>
<protein>
    <submittedName>
        <fullName evidence="2">6001_t:CDS:1</fullName>
    </submittedName>
</protein>
<feature type="region of interest" description="Disordered" evidence="1">
    <location>
        <begin position="1"/>
        <end position="26"/>
    </location>
</feature>
<evidence type="ECO:0000256" key="1">
    <source>
        <dbReference type="SAM" id="MobiDB-lite"/>
    </source>
</evidence>